<feature type="domain" description="HTH lysR-type" evidence="5">
    <location>
        <begin position="6"/>
        <end position="63"/>
    </location>
</feature>
<dbReference type="PROSITE" id="PS50931">
    <property type="entry name" value="HTH_LYSR"/>
    <property type="match status" value="1"/>
</dbReference>
<dbReference type="GO" id="GO:0003700">
    <property type="term" value="F:DNA-binding transcription factor activity"/>
    <property type="evidence" value="ECO:0007669"/>
    <property type="project" value="InterPro"/>
</dbReference>
<comment type="caution">
    <text evidence="6">The sequence shown here is derived from an EMBL/GenBank/DDBJ whole genome shotgun (WGS) entry which is preliminary data.</text>
</comment>
<evidence type="ECO:0000313" key="7">
    <source>
        <dbReference type="Proteomes" id="UP001143480"/>
    </source>
</evidence>
<keyword evidence="7" id="KW-1185">Reference proteome</keyword>
<evidence type="ECO:0000256" key="2">
    <source>
        <dbReference type="ARBA" id="ARBA00023015"/>
    </source>
</evidence>
<evidence type="ECO:0000256" key="3">
    <source>
        <dbReference type="ARBA" id="ARBA00023125"/>
    </source>
</evidence>
<dbReference type="Proteomes" id="UP001143480">
    <property type="component" value="Unassembled WGS sequence"/>
</dbReference>
<evidence type="ECO:0000259" key="5">
    <source>
        <dbReference type="PROSITE" id="PS50931"/>
    </source>
</evidence>
<evidence type="ECO:0000256" key="1">
    <source>
        <dbReference type="ARBA" id="ARBA00009437"/>
    </source>
</evidence>
<keyword evidence="2" id="KW-0805">Transcription regulation</keyword>
<dbReference type="Gene3D" id="3.40.190.10">
    <property type="entry name" value="Periplasmic binding protein-like II"/>
    <property type="match status" value="2"/>
</dbReference>
<dbReference type="InterPro" id="IPR005119">
    <property type="entry name" value="LysR_subst-bd"/>
</dbReference>
<dbReference type="CDD" id="cd08460">
    <property type="entry name" value="PBP2_DntR_like_1"/>
    <property type="match status" value="1"/>
</dbReference>
<dbReference type="AlphaFoldDB" id="A0A9W6KGB4"/>
<gene>
    <name evidence="6" type="ORF">GCM10017581_019350</name>
</gene>
<organism evidence="6 7">
    <name type="scientific">Dactylosporangium matsuzakiense</name>
    <dbReference type="NCBI Taxonomy" id="53360"/>
    <lineage>
        <taxon>Bacteria</taxon>
        <taxon>Bacillati</taxon>
        <taxon>Actinomycetota</taxon>
        <taxon>Actinomycetes</taxon>
        <taxon>Micromonosporales</taxon>
        <taxon>Micromonosporaceae</taxon>
        <taxon>Dactylosporangium</taxon>
    </lineage>
</organism>
<evidence type="ECO:0000256" key="4">
    <source>
        <dbReference type="ARBA" id="ARBA00023163"/>
    </source>
</evidence>
<dbReference type="PANTHER" id="PTHR30118:SF15">
    <property type="entry name" value="TRANSCRIPTIONAL REGULATORY PROTEIN"/>
    <property type="match status" value="1"/>
</dbReference>
<proteinExistence type="inferred from homology"/>
<dbReference type="SUPFAM" id="SSF46785">
    <property type="entry name" value="Winged helix' DNA-binding domain"/>
    <property type="match status" value="1"/>
</dbReference>
<sequence length="303" mass="32973">MRPMHLDLNLLTALDALLEENSVTAAAARLHLSEPAMSRTLARIRTALHDPVLVRSGRRMVPTPRAVAIRAEVRELLHRAHAVFAAPAEPDPATLERTFTMLAGDLAVSVAAPLIDRIAAEAPGVRLRFLGETPQTDTPALRSGEVDLDIGVVNDPPPDIRTEVLLRERLVPIVRAGHPLTRGRLTLRRFADAVHVSASRRGRLTGPIDDVLERHGLRRRVALSTPTFAAAMLMVAQTDLVGLGAERFGRSTAAALNLVTLDVPGLDLPPIELAQAWHARFDADGAHRWLRTRVKEVVVTSLS</sequence>
<dbReference type="Pfam" id="PF00126">
    <property type="entry name" value="HTH_1"/>
    <property type="match status" value="1"/>
</dbReference>
<name>A0A9W6KGB4_9ACTN</name>
<reference evidence="6" key="2">
    <citation type="submission" date="2023-01" db="EMBL/GenBank/DDBJ databases">
        <authorList>
            <person name="Sun Q."/>
            <person name="Evtushenko L."/>
        </authorList>
    </citation>
    <scope>NUCLEOTIDE SEQUENCE</scope>
    <source>
        <strain evidence="6">VKM Ac-1321</strain>
    </source>
</reference>
<dbReference type="Pfam" id="PF03466">
    <property type="entry name" value="LysR_substrate"/>
    <property type="match status" value="1"/>
</dbReference>
<dbReference type="Gene3D" id="1.10.10.10">
    <property type="entry name" value="Winged helix-like DNA-binding domain superfamily/Winged helix DNA-binding domain"/>
    <property type="match status" value="1"/>
</dbReference>
<reference evidence="6" key="1">
    <citation type="journal article" date="2014" name="Int. J. Syst. Evol. Microbiol.">
        <title>Complete genome sequence of Corynebacterium casei LMG S-19264T (=DSM 44701T), isolated from a smear-ripened cheese.</title>
        <authorList>
            <consortium name="US DOE Joint Genome Institute (JGI-PGF)"/>
            <person name="Walter F."/>
            <person name="Albersmeier A."/>
            <person name="Kalinowski J."/>
            <person name="Ruckert C."/>
        </authorList>
    </citation>
    <scope>NUCLEOTIDE SEQUENCE</scope>
    <source>
        <strain evidence="6">VKM Ac-1321</strain>
    </source>
</reference>
<dbReference type="InterPro" id="IPR000847">
    <property type="entry name" value="LysR_HTH_N"/>
</dbReference>
<keyword evidence="4" id="KW-0804">Transcription</keyword>
<dbReference type="InterPro" id="IPR036388">
    <property type="entry name" value="WH-like_DNA-bd_sf"/>
</dbReference>
<dbReference type="GO" id="GO:0003677">
    <property type="term" value="F:DNA binding"/>
    <property type="evidence" value="ECO:0007669"/>
    <property type="project" value="UniProtKB-KW"/>
</dbReference>
<evidence type="ECO:0000313" key="6">
    <source>
        <dbReference type="EMBL" id="GLL00195.1"/>
    </source>
</evidence>
<protein>
    <submittedName>
        <fullName evidence="6">LysR family transcriptional regulator</fullName>
    </submittedName>
</protein>
<dbReference type="EMBL" id="BSFP01000007">
    <property type="protein sequence ID" value="GLL00195.1"/>
    <property type="molecule type" value="Genomic_DNA"/>
</dbReference>
<dbReference type="SUPFAM" id="SSF53850">
    <property type="entry name" value="Periplasmic binding protein-like II"/>
    <property type="match status" value="1"/>
</dbReference>
<accession>A0A9W6KGB4</accession>
<keyword evidence="3" id="KW-0238">DNA-binding</keyword>
<dbReference type="PANTHER" id="PTHR30118">
    <property type="entry name" value="HTH-TYPE TRANSCRIPTIONAL REGULATOR LEUO-RELATED"/>
    <property type="match status" value="1"/>
</dbReference>
<comment type="similarity">
    <text evidence="1">Belongs to the LysR transcriptional regulatory family.</text>
</comment>
<dbReference type="InterPro" id="IPR050389">
    <property type="entry name" value="LysR-type_TF"/>
</dbReference>
<dbReference type="InterPro" id="IPR036390">
    <property type="entry name" value="WH_DNA-bd_sf"/>
</dbReference>